<evidence type="ECO:0000313" key="1">
    <source>
        <dbReference type="EMBL" id="UUX32737.1"/>
    </source>
</evidence>
<name>A0ABY5P211_9LACT</name>
<reference evidence="1 2" key="1">
    <citation type="submission" date="2022-08" db="EMBL/GenBank/DDBJ databases">
        <title>Aerococcaceae sp. nov isolated from spoiled eye mask.</title>
        <authorList>
            <person name="Zhou G."/>
            <person name="Xie X.-B."/>
            <person name="Shi Q.-S."/>
            <person name="Wang Y.-S."/>
            <person name="Wen X."/>
            <person name="Peng H."/>
            <person name="Yang X.-J."/>
            <person name="Tao H.-B."/>
            <person name="Huang X.-M."/>
        </authorList>
    </citation>
    <scope>NUCLEOTIDE SEQUENCE [LARGE SCALE GENOMIC DNA]</scope>
    <source>
        <strain evidence="2">DM20194951</strain>
    </source>
</reference>
<sequence>MLSTTSPLSTPHPNATTFVFSPHENFDFHTLSQYACVLNELSFTSMQVIYLKNISGQDHYYRSLILDQAGQLWVSTRSTTWLADQMFKQVGYSYKLWSQFLQKVGQQPRTIFPFVHGNLIYYRLPNKDEHQPDWINVSHCIKLILSQASTTNPLNFYYTCYHPLYQRIRISIIHSKPTILKQIEDSYHLSNLWFQHYNHLLSRIHHQLDLTHPQTEHTHFFHHYDFDPQHHPPITSRDLTHFTHSLFPFK</sequence>
<gene>
    <name evidence="1" type="ORF">NRE15_07345</name>
</gene>
<evidence type="ECO:0000313" key="2">
    <source>
        <dbReference type="Proteomes" id="UP001315967"/>
    </source>
</evidence>
<protein>
    <submittedName>
        <fullName evidence="1">Uncharacterized protein</fullName>
    </submittedName>
</protein>
<dbReference type="RefSeq" id="WP_313792236.1">
    <property type="nucleotide sequence ID" value="NZ_CP102453.1"/>
</dbReference>
<dbReference type="Proteomes" id="UP001315967">
    <property type="component" value="Chromosome"/>
</dbReference>
<organism evidence="1 2">
    <name type="scientific">Fundicoccus culcitae</name>
    <dbReference type="NCBI Taxonomy" id="2969821"/>
    <lineage>
        <taxon>Bacteria</taxon>
        <taxon>Bacillati</taxon>
        <taxon>Bacillota</taxon>
        <taxon>Bacilli</taxon>
        <taxon>Lactobacillales</taxon>
        <taxon>Aerococcaceae</taxon>
        <taxon>Fundicoccus</taxon>
    </lineage>
</organism>
<keyword evidence="2" id="KW-1185">Reference proteome</keyword>
<dbReference type="EMBL" id="CP102453">
    <property type="protein sequence ID" value="UUX32737.1"/>
    <property type="molecule type" value="Genomic_DNA"/>
</dbReference>
<accession>A0ABY5P211</accession>
<proteinExistence type="predicted"/>